<dbReference type="SUPFAM" id="SSF110395">
    <property type="entry name" value="CutC-like"/>
    <property type="match status" value="1"/>
</dbReference>
<name>G4T7B0_SERID</name>
<accession>G4T7B0</accession>
<dbReference type="InterPro" id="IPR005627">
    <property type="entry name" value="CutC-like"/>
</dbReference>
<dbReference type="AlphaFoldDB" id="G4T7B0"/>
<dbReference type="InParanoid" id="G4T7B0"/>
<evidence type="ECO:0000313" key="2">
    <source>
        <dbReference type="Proteomes" id="UP000007148"/>
    </source>
</evidence>
<protein>
    <submittedName>
        <fullName evidence="1">Uncharacterized protein</fullName>
    </submittedName>
</protein>
<proteinExistence type="predicted"/>
<dbReference type="EMBL" id="CAFZ01000010">
    <property type="protein sequence ID" value="CCA67153.1"/>
    <property type="molecule type" value="Genomic_DNA"/>
</dbReference>
<dbReference type="Pfam" id="PF03932">
    <property type="entry name" value="CutC"/>
    <property type="match status" value="1"/>
</dbReference>
<evidence type="ECO:0000313" key="1">
    <source>
        <dbReference type="EMBL" id="CCA67153.1"/>
    </source>
</evidence>
<comment type="caution">
    <text evidence="1">The sequence shown here is derived from an EMBL/GenBank/DDBJ whole genome shotgun (WGS) entry which is preliminary data.</text>
</comment>
<dbReference type="HOGENOM" id="CLU_2121999_0_0_1"/>
<dbReference type="eggNOG" id="KOG4013">
    <property type="taxonomic scope" value="Eukaryota"/>
</dbReference>
<reference evidence="1 2" key="1">
    <citation type="journal article" date="2011" name="PLoS Pathog.">
        <title>Endophytic Life Strategies Decoded by Genome and Transcriptome Analyses of the Mutualistic Root Symbiont Piriformospora indica.</title>
        <authorList>
            <person name="Zuccaro A."/>
            <person name="Lahrmann U."/>
            <person name="Guldener U."/>
            <person name="Langen G."/>
            <person name="Pfiffi S."/>
            <person name="Biedenkopf D."/>
            <person name="Wong P."/>
            <person name="Samans B."/>
            <person name="Grimm C."/>
            <person name="Basiewicz M."/>
            <person name="Murat C."/>
            <person name="Martin F."/>
            <person name="Kogel K.H."/>
        </authorList>
    </citation>
    <scope>NUCLEOTIDE SEQUENCE [LARGE SCALE GENOMIC DNA]</scope>
    <source>
        <strain evidence="1 2">DSM 11827</strain>
    </source>
</reference>
<organism evidence="1 2">
    <name type="scientific">Serendipita indica (strain DSM 11827)</name>
    <name type="common">Root endophyte fungus</name>
    <name type="synonym">Piriformospora indica</name>
    <dbReference type="NCBI Taxonomy" id="1109443"/>
    <lineage>
        <taxon>Eukaryota</taxon>
        <taxon>Fungi</taxon>
        <taxon>Dikarya</taxon>
        <taxon>Basidiomycota</taxon>
        <taxon>Agaricomycotina</taxon>
        <taxon>Agaricomycetes</taxon>
        <taxon>Sebacinales</taxon>
        <taxon>Serendipitaceae</taxon>
        <taxon>Serendipita</taxon>
    </lineage>
</organism>
<keyword evidence="2" id="KW-1185">Reference proteome</keyword>
<dbReference type="Gene3D" id="3.20.20.380">
    <property type="entry name" value="Copper homeostasis (CutC) domain"/>
    <property type="match status" value="1"/>
</dbReference>
<dbReference type="STRING" id="1109443.G4T7B0"/>
<dbReference type="OrthoDB" id="7392499at2759"/>
<gene>
    <name evidence="1" type="ORF">PIIN_00986</name>
</gene>
<dbReference type="Proteomes" id="UP000007148">
    <property type="component" value="Unassembled WGS sequence"/>
</dbReference>
<sequence length="114" mass="12240">MFTRIDVLIRSHSGGAPSAPDAVETIAHLMGTTGDSISIMPGSGINQHTVGNLVSSLPRGSVREVHLSGGEWKPGQAIWRKIGMGMGAPTDHEWDIWRTSANKIRAVRDVLDTL</sequence>
<dbReference type="InterPro" id="IPR036822">
    <property type="entry name" value="CutC-like_dom_sf"/>
</dbReference>